<evidence type="ECO:0000256" key="1">
    <source>
        <dbReference type="SAM" id="MobiDB-lite"/>
    </source>
</evidence>
<dbReference type="GeneID" id="33563772"/>
<evidence type="ECO:0000313" key="4">
    <source>
        <dbReference type="Proteomes" id="UP000193648"/>
    </source>
</evidence>
<feature type="domain" description="Thioesterase" evidence="2">
    <location>
        <begin position="239"/>
        <end position="312"/>
    </location>
</feature>
<dbReference type="STRING" id="64571.A0A1Y2GSJ7"/>
<dbReference type="Gene3D" id="3.10.129.10">
    <property type="entry name" value="Hotdog Thioesterase"/>
    <property type="match status" value="1"/>
</dbReference>
<dbReference type="Proteomes" id="UP000193648">
    <property type="component" value="Unassembled WGS sequence"/>
</dbReference>
<organism evidence="3 4">
    <name type="scientific">Lobosporangium transversale</name>
    <dbReference type="NCBI Taxonomy" id="64571"/>
    <lineage>
        <taxon>Eukaryota</taxon>
        <taxon>Fungi</taxon>
        <taxon>Fungi incertae sedis</taxon>
        <taxon>Mucoromycota</taxon>
        <taxon>Mortierellomycotina</taxon>
        <taxon>Mortierellomycetes</taxon>
        <taxon>Mortierellales</taxon>
        <taxon>Mortierellaceae</taxon>
        <taxon>Lobosporangium</taxon>
    </lineage>
</organism>
<dbReference type="Pfam" id="PF03061">
    <property type="entry name" value="4HBT"/>
    <property type="match status" value="1"/>
</dbReference>
<accession>A0A1Y2GSJ7</accession>
<reference evidence="3 4" key="1">
    <citation type="submission" date="2016-07" db="EMBL/GenBank/DDBJ databases">
        <title>Pervasive Adenine N6-methylation of Active Genes in Fungi.</title>
        <authorList>
            <consortium name="DOE Joint Genome Institute"/>
            <person name="Mondo S.J."/>
            <person name="Dannebaum R.O."/>
            <person name="Kuo R.C."/>
            <person name="Labutti K."/>
            <person name="Haridas S."/>
            <person name="Kuo A."/>
            <person name="Salamov A."/>
            <person name="Ahrendt S.R."/>
            <person name="Lipzen A."/>
            <person name="Sullivan W."/>
            <person name="Andreopoulos W.B."/>
            <person name="Clum A."/>
            <person name="Lindquist E."/>
            <person name="Daum C."/>
            <person name="Ramamoorthy G.K."/>
            <person name="Gryganskyi A."/>
            <person name="Culley D."/>
            <person name="Magnuson J.K."/>
            <person name="James T.Y."/>
            <person name="O'Malley M.A."/>
            <person name="Stajich J.E."/>
            <person name="Spatafora J.W."/>
            <person name="Visel A."/>
            <person name="Grigoriev I.V."/>
        </authorList>
    </citation>
    <scope>NUCLEOTIDE SEQUENCE [LARGE SCALE GENOMIC DNA]</scope>
    <source>
        <strain evidence="3 4">NRRL 3116</strain>
    </source>
</reference>
<protein>
    <submittedName>
        <fullName evidence="3">HotDog domain-containing protein</fullName>
    </submittedName>
</protein>
<dbReference type="SUPFAM" id="SSF54637">
    <property type="entry name" value="Thioesterase/thiol ester dehydrase-isomerase"/>
    <property type="match status" value="1"/>
</dbReference>
<dbReference type="OrthoDB" id="506431at2759"/>
<feature type="region of interest" description="Disordered" evidence="1">
    <location>
        <begin position="46"/>
        <end position="80"/>
    </location>
</feature>
<comment type="caution">
    <text evidence="3">The sequence shown here is derived from an EMBL/GenBank/DDBJ whole genome shotgun (WGS) entry which is preliminary data.</text>
</comment>
<dbReference type="EMBL" id="MCFF01000011">
    <property type="protein sequence ID" value="ORZ21783.1"/>
    <property type="molecule type" value="Genomic_DNA"/>
</dbReference>
<dbReference type="FunCoup" id="A0A1Y2GSJ7">
    <property type="interactions" value="14"/>
</dbReference>
<name>A0A1Y2GSJ7_9FUNG</name>
<dbReference type="CDD" id="cd03443">
    <property type="entry name" value="PaaI_thioesterase"/>
    <property type="match status" value="1"/>
</dbReference>
<keyword evidence="4" id="KW-1185">Reference proteome</keyword>
<dbReference type="InterPro" id="IPR052061">
    <property type="entry name" value="PTE-AB_protein"/>
</dbReference>
<dbReference type="AlphaFoldDB" id="A0A1Y2GSJ7"/>
<gene>
    <name evidence="3" type="ORF">BCR41DRAFT_334376</name>
</gene>
<dbReference type="PANTHER" id="PTHR47260">
    <property type="entry name" value="UPF0644 PROTEIN PB2B4.06"/>
    <property type="match status" value="1"/>
</dbReference>
<dbReference type="InParanoid" id="A0A1Y2GSJ7"/>
<proteinExistence type="predicted"/>
<evidence type="ECO:0000313" key="3">
    <source>
        <dbReference type="EMBL" id="ORZ21783.1"/>
    </source>
</evidence>
<evidence type="ECO:0000259" key="2">
    <source>
        <dbReference type="Pfam" id="PF03061"/>
    </source>
</evidence>
<dbReference type="RefSeq" id="XP_021883034.1">
    <property type="nucleotide sequence ID" value="XM_022021928.1"/>
</dbReference>
<sequence length="340" mass="37286">MMFQPRTGALQRVLSQSLRTHPGRLSREWISPHPQSWAKNRYGLYSTSSTSTAPTSPSSPSPAQSSPSADTPKSRAHQAGGGLSAWFRRLSLISVSAAAGALAYAKYEPNSVGGFSSLPIGKIQPTILGTEEPDEAYPSNGKPSPEKAKEIKKSVLLEQQMEELDLVKEYKSKAKLGEWKEAEPYWYLTKATKPHHLTAGTLRGENMLSVHPLKFERKDKKAIVLFMHLGRSLCGHDQIIHGGLLATLLDEATGMVALPNLPLHIAFTANLNINYRKPVKADQFVMVTAEFEKTEGRKAYTNASIHDLHGNTLVECTALYISPKNPAIMVAKYVKNSLGL</sequence>
<dbReference type="InterPro" id="IPR029069">
    <property type="entry name" value="HotDog_dom_sf"/>
</dbReference>
<dbReference type="PANTHER" id="PTHR47260:SF1">
    <property type="entry name" value="UPF0644 PROTEIN PB2B4.06"/>
    <property type="match status" value="1"/>
</dbReference>
<feature type="compositionally biased region" description="Low complexity" evidence="1">
    <location>
        <begin position="46"/>
        <end position="71"/>
    </location>
</feature>
<dbReference type="InterPro" id="IPR006683">
    <property type="entry name" value="Thioestr_dom"/>
</dbReference>